<dbReference type="Proteomes" id="UP000054815">
    <property type="component" value="Unassembled WGS sequence"/>
</dbReference>
<gene>
    <name evidence="2" type="ORF">T4E_8146</name>
</gene>
<comment type="caution">
    <text evidence="2">The sequence shown here is derived from an EMBL/GenBank/DDBJ whole genome shotgun (WGS) entry which is preliminary data.</text>
</comment>
<proteinExistence type="predicted"/>
<evidence type="ECO:0000313" key="3">
    <source>
        <dbReference type="Proteomes" id="UP000054815"/>
    </source>
</evidence>
<dbReference type="AlphaFoldDB" id="A0A0V0XS51"/>
<dbReference type="EMBL" id="JYDU01000155">
    <property type="protein sequence ID" value="KRX90808.1"/>
    <property type="molecule type" value="Genomic_DNA"/>
</dbReference>
<protein>
    <submittedName>
        <fullName evidence="2">Uncharacterized protein</fullName>
    </submittedName>
</protein>
<accession>A0A0V0XS51</accession>
<reference evidence="2 3" key="1">
    <citation type="submission" date="2015-01" db="EMBL/GenBank/DDBJ databases">
        <title>Evolution of Trichinella species and genotypes.</title>
        <authorList>
            <person name="Korhonen P.K."/>
            <person name="Edoardo P."/>
            <person name="Giuseppe L.R."/>
            <person name="Gasser R.B."/>
        </authorList>
    </citation>
    <scope>NUCLEOTIDE SEQUENCE [LARGE SCALE GENOMIC DNA]</scope>
    <source>
        <strain evidence="2">ISS141</strain>
    </source>
</reference>
<name>A0A0V0XS51_TRIPS</name>
<feature type="region of interest" description="Disordered" evidence="1">
    <location>
        <begin position="48"/>
        <end position="105"/>
    </location>
</feature>
<sequence>MHQYANLNKSKIQVYLCSDPSLTPLLLSTRIPTVVTHVMLTYPRYGQWKESEKSAKKKKKRERERSSTGKITATDQIHTSTLTDNHQAPVQRERFGPRPSIQKIF</sequence>
<evidence type="ECO:0000313" key="2">
    <source>
        <dbReference type="EMBL" id="KRX90808.1"/>
    </source>
</evidence>
<evidence type="ECO:0000256" key="1">
    <source>
        <dbReference type="SAM" id="MobiDB-lite"/>
    </source>
</evidence>
<feature type="compositionally biased region" description="Polar residues" evidence="1">
    <location>
        <begin position="68"/>
        <end position="88"/>
    </location>
</feature>
<organism evidence="2 3">
    <name type="scientific">Trichinella pseudospiralis</name>
    <name type="common">Parasitic roundworm</name>
    <dbReference type="NCBI Taxonomy" id="6337"/>
    <lineage>
        <taxon>Eukaryota</taxon>
        <taxon>Metazoa</taxon>
        <taxon>Ecdysozoa</taxon>
        <taxon>Nematoda</taxon>
        <taxon>Enoplea</taxon>
        <taxon>Dorylaimia</taxon>
        <taxon>Trichinellida</taxon>
        <taxon>Trichinellidae</taxon>
        <taxon>Trichinella</taxon>
    </lineage>
</organism>